<sequence>MLRIFPFTLSREAKTWINELDEGTITLWNELREAFISRYFFITKFKCLLNEIYSFHQLSHKTFVDSWLRMKEMLRTCYEHDLTKGTIIQTFYRGLNDLTQGVLDTGGIFLYKTPNEAFKILEDKVLLKLDFSKDSQNNPEPKTVVSAGGSNIYSDHAILMEKFKALATKIDYEFLFIRKELKDMRDGHRYNHASQIYMSDDTPMCEPYEANYVQGYHGEYHNRNSRNPYAYCHTPLKAETQGATYQ</sequence>
<keyword evidence="2" id="KW-0548">Nucleotidyltransferase</keyword>
<feature type="domain" description="Retrotransposon gag" evidence="1">
    <location>
        <begin position="3"/>
        <end position="97"/>
    </location>
</feature>
<organism evidence="2 3">
    <name type="scientific">Tanacetum coccineum</name>
    <dbReference type="NCBI Taxonomy" id="301880"/>
    <lineage>
        <taxon>Eukaryota</taxon>
        <taxon>Viridiplantae</taxon>
        <taxon>Streptophyta</taxon>
        <taxon>Embryophyta</taxon>
        <taxon>Tracheophyta</taxon>
        <taxon>Spermatophyta</taxon>
        <taxon>Magnoliopsida</taxon>
        <taxon>eudicotyledons</taxon>
        <taxon>Gunneridae</taxon>
        <taxon>Pentapetalae</taxon>
        <taxon>asterids</taxon>
        <taxon>campanulids</taxon>
        <taxon>Asterales</taxon>
        <taxon>Asteraceae</taxon>
        <taxon>Asteroideae</taxon>
        <taxon>Anthemideae</taxon>
        <taxon>Anthemidinae</taxon>
        <taxon>Tanacetum</taxon>
    </lineage>
</organism>
<dbReference type="PANTHER" id="PTHR33223">
    <property type="entry name" value="CCHC-TYPE DOMAIN-CONTAINING PROTEIN"/>
    <property type="match status" value="1"/>
</dbReference>
<evidence type="ECO:0000313" key="2">
    <source>
        <dbReference type="EMBL" id="GJT18971.1"/>
    </source>
</evidence>
<proteinExistence type="predicted"/>
<dbReference type="GO" id="GO:0003964">
    <property type="term" value="F:RNA-directed DNA polymerase activity"/>
    <property type="evidence" value="ECO:0007669"/>
    <property type="project" value="UniProtKB-KW"/>
</dbReference>
<keyword evidence="2" id="KW-0695">RNA-directed DNA polymerase</keyword>
<reference evidence="2" key="2">
    <citation type="submission" date="2022-01" db="EMBL/GenBank/DDBJ databases">
        <authorList>
            <person name="Yamashiro T."/>
            <person name="Shiraishi A."/>
            <person name="Satake H."/>
            <person name="Nakayama K."/>
        </authorList>
    </citation>
    <scope>NUCLEOTIDE SEQUENCE</scope>
</reference>
<accession>A0ABQ5BW37</accession>
<name>A0ABQ5BW37_9ASTR</name>
<dbReference type="EMBL" id="BQNB010013681">
    <property type="protein sequence ID" value="GJT18971.1"/>
    <property type="molecule type" value="Genomic_DNA"/>
</dbReference>
<comment type="caution">
    <text evidence="2">The sequence shown here is derived from an EMBL/GenBank/DDBJ whole genome shotgun (WGS) entry which is preliminary data.</text>
</comment>
<keyword evidence="2" id="KW-0808">Transferase</keyword>
<reference evidence="2" key="1">
    <citation type="journal article" date="2022" name="Int. J. Mol. Sci.">
        <title>Draft Genome of Tanacetum Coccineum: Genomic Comparison of Closely Related Tanacetum-Family Plants.</title>
        <authorList>
            <person name="Yamashiro T."/>
            <person name="Shiraishi A."/>
            <person name="Nakayama K."/>
            <person name="Satake H."/>
        </authorList>
    </citation>
    <scope>NUCLEOTIDE SEQUENCE</scope>
</reference>
<dbReference type="Proteomes" id="UP001151760">
    <property type="component" value="Unassembled WGS sequence"/>
</dbReference>
<dbReference type="Pfam" id="PF03732">
    <property type="entry name" value="Retrotrans_gag"/>
    <property type="match status" value="1"/>
</dbReference>
<protein>
    <submittedName>
        <fullName evidence="2">Reverse transcriptase domain-containing protein</fullName>
    </submittedName>
</protein>
<dbReference type="PANTHER" id="PTHR33223:SF6">
    <property type="entry name" value="CCHC-TYPE DOMAIN-CONTAINING PROTEIN"/>
    <property type="match status" value="1"/>
</dbReference>
<evidence type="ECO:0000259" key="1">
    <source>
        <dbReference type="Pfam" id="PF03732"/>
    </source>
</evidence>
<keyword evidence="3" id="KW-1185">Reference proteome</keyword>
<evidence type="ECO:0000313" key="3">
    <source>
        <dbReference type="Proteomes" id="UP001151760"/>
    </source>
</evidence>
<gene>
    <name evidence="2" type="ORF">Tco_0877677</name>
</gene>
<dbReference type="InterPro" id="IPR005162">
    <property type="entry name" value="Retrotrans_gag_dom"/>
</dbReference>